<dbReference type="PANTHER" id="PTHR43586">
    <property type="entry name" value="CYSTEINE DESULFURASE"/>
    <property type="match status" value="1"/>
</dbReference>
<dbReference type="PANTHER" id="PTHR43586:SF8">
    <property type="entry name" value="CYSTEINE DESULFURASE 1, CHLOROPLASTIC"/>
    <property type="match status" value="1"/>
</dbReference>
<dbReference type="CDD" id="cd06453">
    <property type="entry name" value="SufS_like"/>
    <property type="match status" value="1"/>
</dbReference>
<dbReference type="Gene3D" id="3.40.640.10">
    <property type="entry name" value="Type I PLP-dependent aspartate aminotransferase-like (Major domain)"/>
    <property type="match status" value="1"/>
</dbReference>
<keyword evidence="4" id="KW-0808">Transferase</keyword>
<dbReference type="SUPFAM" id="SSF53383">
    <property type="entry name" value="PLP-dependent transferases"/>
    <property type="match status" value="1"/>
</dbReference>
<dbReference type="InterPro" id="IPR010970">
    <property type="entry name" value="Cys_dSase_SufS"/>
</dbReference>
<organism evidence="8 9">
    <name type="scientific">Phragmitibacter flavus</name>
    <dbReference type="NCBI Taxonomy" id="2576071"/>
    <lineage>
        <taxon>Bacteria</taxon>
        <taxon>Pseudomonadati</taxon>
        <taxon>Verrucomicrobiota</taxon>
        <taxon>Verrucomicrobiia</taxon>
        <taxon>Verrucomicrobiales</taxon>
        <taxon>Verrucomicrobiaceae</taxon>
        <taxon>Phragmitibacter</taxon>
    </lineage>
</organism>
<comment type="catalytic activity">
    <reaction evidence="6">
        <text>(sulfur carrier)-H + L-cysteine = (sulfur carrier)-SH + L-alanine</text>
        <dbReference type="Rhea" id="RHEA:43892"/>
        <dbReference type="Rhea" id="RHEA-COMP:14737"/>
        <dbReference type="Rhea" id="RHEA-COMP:14739"/>
        <dbReference type="ChEBI" id="CHEBI:29917"/>
        <dbReference type="ChEBI" id="CHEBI:35235"/>
        <dbReference type="ChEBI" id="CHEBI:57972"/>
        <dbReference type="ChEBI" id="CHEBI:64428"/>
        <dbReference type="EC" id="2.8.1.7"/>
    </reaction>
</comment>
<evidence type="ECO:0000313" key="8">
    <source>
        <dbReference type="EMBL" id="TLD70979.1"/>
    </source>
</evidence>
<dbReference type="InterPro" id="IPR000192">
    <property type="entry name" value="Aminotrans_V_dom"/>
</dbReference>
<sequence length="410" mass="44954">MTSSSHQTDWHAIRADFPILNQEVRGHPLIYFDSAASSQKPRAVLDALLHYYERDNANVHRGLHELSSRATEAYENARSKVARYLNAATPEEIVFTRGTTEGINLVAQAWGSRFVREGDVILLTEMEHHSNLVPWQLLAQRTGATLRFIPVNEDGTLDLTELPSLLTPEVKIFAFTHISNSLGTINPAAELIAASHAVGAITLLDAAQSGGHLPLDVQALNADFVVISGHKMCAPTGIGALYGSAELLEATPPWHGGGEMIVSVGFQSSTYKPAPYKFEAGTPNIAGAVGLGAAIDYLEAIGRDAIFAHDADLAAYAMRRLRELPDLRIHGPERRGGLVGFTMPAIHPHDLTTYADRYGLALRGGHHCNQPLMKKFRLPGTTRASFYFYNTKEEIDRMTEILFQAHHFFA</sequence>
<name>A0A5R8KH92_9BACT</name>
<dbReference type="OrthoDB" id="9804366at2"/>
<dbReference type="GO" id="GO:0031071">
    <property type="term" value="F:cysteine desulfurase activity"/>
    <property type="evidence" value="ECO:0007669"/>
    <property type="project" value="UniProtKB-EC"/>
</dbReference>
<feature type="domain" description="Aminotransferase class V" evidence="7">
    <location>
        <begin position="30"/>
        <end position="397"/>
    </location>
</feature>
<protein>
    <recommendedName>
        <fullName evidence="3">cysteine desulfurase</fullName>
        <ecNumber evidence="3">2.8.1.7</ecNumber>
    </recommendedName>
</protein>
<dbReference type="EMBL" id="VAUV01000006">
    <property type="protein sequence ID" value="TLD70979.1"/>
    <property type="molecule type" value="Genomic_DNA"/>
</dbReference>
<comment type="cofactor">
    <cofactor evidence="1">
        <name>pyridoxal 5'-phosphate</name>
        <dbReference type="ChEBI" id="CHEBI:597326"/>
    </cofactor>
</comment>
<dbReference type="Proteomes" id="UP000306196">
    <property type="component" value="Unassembled WGS sequence"/>
</dbReference>
<dbReference type="InterPro" id="IPR015424">
    <property type="entry name" value="PyrdxlP-dep_Trfase"/>
</dbReference>
<dbReference type="GO" id="GO:0006534">
    <property type="term" value="P:cysteine metabolic process"/>
    <property type="evidence" value="ECO:0007669"/>
    <property type="project" value="InterPro"/>
</dbReference>
<evidence type="ECO:0000256" key="4">
    <source>
        <dbReference type="ARBA" id="ARBA00022679"/>
    </source>
</evidence>
<dbReference type="Gene3D" id="3.90.1150.10">
    <property type="entry name" value="Aspartate Aminotransferase, domain 1"/>
    <property type="match status" value="1"/>
</dbReference>
<evidence type="ECO:0000256" key="1">
    <source>
        <dbReference type="ARBA" id="ARBA00001933"/>
    </source>
</evidence>
<keyword evidence="5" id="KW-0663">Pyridoxal phosphate</keyword>
<evidence type="ECO:0000313" key="9">
    <source>
        <dbReference type="Proteomes" id="UP000306196"/>
    </source>
</evidence>
<evidence type="ECO:0000256" key="3">
    <source>
        <dbReference type="ARBA" id="ARBA00012239"/>
    </source>
</evidence>
<dbReference type="NCBIfam" id="TIGR01979">
    <property type="entry name" value="sufS"/>
    <property type="match status" value="1"/>
</dbReference>
<dbReference type="EC" id="2.8.1.7" evidence="3"/>
<dbReference type="InterPro" id="IPR015421">
    <property type="entry name" value="PyrdxlP-dep_Trfase_major"/>
</dbReference>
<accession>A0A5R8KH92</accession>
<gene>
    <name evidence="8" type="ORF">FEM03_08650</name>
</gene>
<evidence type="ECO:0000256" key="5">
    <source>
        <dbReference type="ARBA" id="ARBA00022898"/>
    </source>
</evidence>
<dbReference type="AlphaFoldDB" id="A0A5R8KH92"/>
<evidence type="ECO:0000259" key="7">
    <source>
        <dbReference type="Pfam" id="PF00266"/>
    </source>
</evidence>
<reference evidence="8 9" key="1">
    <citation type="submission" date="2019-05" db="EMBL/GenBank/DDBJ databases">
        <title>Verrucobacter flavum gen. nov., sp. nov. a new member of the family Verrucomicrobiaceae.</title>
        <authorList>
            <person name="Szuroczki S."/>
            <person name="Abbaszade G."/>
            <person name="Szabo A."/>
            <person name="Felfoldi T."/>
            <person name="Schumann P."/>
            <person name="Boka K."/>
            <person name="Keki Z."/>
            <person name="Toumi M."/>
            <person name="Toth E."/>
        </authorList>
    </citation>
    <scope>NUCLEOTIDE SEQUENCE [LARGE SCALE GENOMIC DNA]</scope>
    <source>
        <strain evidence="8 9">MG-N-17</strain>
    </source>
</reference>
<comment type="caution">
    <text evidence="8">The sequence shown here is derived from an EMBL/GenBank/DDBJ whole genome shotgun (WGS) entry which is preliminary data.</text>
</comment>
<comment type="similarity">
    <text evidence="2">Belongs to the class-V pyridoxal-phosphate-dependent aminotransferase family. Csd subfamily.</text>
</comment>
<keyword evidence="9" id="KW-1185">Reference proteome</keyword>
<dbReference type="RefSeq" id="WP_138085807.1">
    <property type="nucleotide sequence ID" value="NZ_VAUV01000006.1"/>
</dbReference>
<dbReference type="InterPro" id="IPR015422">
    <property type="entry name" value="PyrdxlP-dep_Trfase_small"/>
</dbReference>
<dbReference type="Pfam" id="PF00266">
    <property type="entry name" value="Aminotran_5"/>
    <property type="match status" value="1"/>
</dbReference>
<evidence type="ECO:0000256" key="6">
    <source>
        <dbReference type="ARBA" id="ARBA00050776"/>
    </source>
</evidence>
<evidence type="ECO:0000256" key="2">
    <source>
        <dbReference type="ARBA" id="ARBA00010447"/>
    </source>
</evidence>
<dbReference type="GO" id="GO:0030170">
    <property type="term" value="F:pyridoxal phosphate binding"/>
    <property type="evidence" value="ECO:0007669"/>
    <property type="project" value="InterPro"/>
</dbReference>
<proteinExistence type="inferred from homology"/>